<comment type="similarity">
    <text evidence="2">Belongs to the RNase H family.</text>
</comment>
<keyword evidence="4" id="KW-0540">Nuclease</keyword>
<dbReference type="InterPro" id="IPR036397">
    <property type="entry name" value="RNaseH_sf"/>
</dbReference>
<dbReference type="InterPro" id="IPR012337">
    <property type="entry name" value="RNaseH-like_sf"/>
</dbReference>
<organism evidence="10 11">
    <name type="scientific">Penicillium subrubescens</name>
    <dbReference type="NCBI Taxonomy" id="1316194"/>
    <lineage>
        <taxon>Eukaryota</taxon>
        <taxon>Fungi</taxon>
        <taxon>Dikarya</taxon>
        <taxon>Ascomycota</taxon>
        <taxon>Pezizomycotina</taxon>
        <taxon>Eurotiomycetes</taxon>
        <taxon>Eurotiomycetidae</taxon>
        <taxon>Eurotiales</taxon>
        <taxon>Aspergillaceae</taxon>
        <taxon>Penicillium</taxon>
    </lineage>
</organism>
<reference evidence="10 11" key="1">
    <citation type="submission" date="2016-10" db="EMBL/GenBank/DDBJ databases">
        <title>Genome sequence of the ascomycete fungus Penicillium subrubescens.</title>
        <authorList>
            <person name="De Vries R.P."/>
            <person name="Peng M."/>
            <person name="Dilokpimol A."/>
            <person name="Hilden K."/>
            <person name="Makela M.R."/>
            <person name="Grigoriev I."/>
            <person name="Riley R."/>
            <person name="Granchi Z."/>
        </authorList>
    </citation>
    <scope>NUCLEOTIDE SEQUENCE [LARGE SCALE GENOMIC DNA]</scope>
    <source>
        <strain evidence="10 11">CBS 132785</strain>
    </source>
</reference>
<evidence type="ECO:0000256" key="8">
    <source>
        <dbReference type="SAM" id="MobiDB-lite"/>
    </source>
</evidence>
<gene>
    <name evidence="10" type="ORF">PENSUB_11712</name>
</gene>
<evidence type="ECO:0000256" key="4">
    <source>
        <dbReference type="ARBA" id="ARBA00022722"/>
    </source>
</evidence>
<dbReference type="Proteomes" id="UP000186955">
    <property type="component" value="Unassembled WGS sequence"/>
</dbReference>
<dbReference type="STRING" id="1316194.A0A1Q5T2S1"/>
<dbReference type="PANTHER" id="PTHR10642">
    <property type="entry name" value="RIBONUCLEASE H1"/>
    <property type="match status" value="1"/>
</dbReference>
<dbReference type="Gene3D" id="3.30.420.10">
    <property type="entry name" value="Ribonuclease H-like superfamily/Ribonuclease H"/>
    <property type="match status" value="1"/>
</dbReference>
<evidence type="ECO:0000256" key="2">
    <source>
        <dbReference type="ARBA" id="ARBA00005300"/>
    </source>
</evidence>
<dbReference type="GO" id="GO:0003676">
    <property type="term" value="F:nucleic acid binding"/>
    <property type="evidence" value="ECO:0007669"/>
    <property type="project" value="InterPro"/>
</dbReference>
<evidence type="ECO:0000259" key="9">
    <source>
        <dbReference type="PROSITE" id="PS50879"/>
    </source>
</evidence>
<sequence length="274" mass="31347">MQRSLMKRQKKRKDKPVQAQLPIPCANQKSKEYSPMDLDHRESCHPPDHLKTDGDATAVEEAPFRTFPIGIYNNGFIKPEDIEAFDDKWVFVACPKSTFKCPHCMNHVYHIGCLVVSVCGVLSTTGHTPRSSIGIFFGRQNKKNLAVELDGDKHTAQTAELKACLEALTRVFVLNTNWQIDPPKNNEMTYPLHSLVIKTDSDYVVKGMTEWLPKWKENGWKKTSGHAIANAELWRIIDAILKQLEYDMKVQFWYVPRDKNQIAFNMAKEVLGET</sequence>
<evidence type="ECO:0000256" key="1">
    <source>
        <dbReference type="ARBA" id="ARBA00000077"/>
    </source>
</evidence>
<keyword evidence="6" id="KW-0255">Endonuclease</keyword>
<dbReference type="GO" id="GO:0046872">
    <property type="term" value="F:metal ion binding"/>
    <property type="evidence" value="ECO:0007669"/>
    <property type="project" value="UniProtKB-KW"/>
</dbReference>
<keyword evidence="5" id="KW-0479">Metal-binding</keyword>
<feature type="compositionally biased region" description="Basic residues" evidence="8">
    <location>
        <begin position="1"/>
        <end position="14"/>
    </location>
</feature>
<dbReference type="Pfam" id="PF00075">
    <property type="entry name" value="RNase_H"/>
    <property type="match status" value="1"/>
</dbReference>
<keyword evidence="11" id="KW-1185">Reference proteome</keyword>
<dbReference type="EMBL" id="MNBE01000719">
    <property type="protein sequence ID" value="OKO94445.1"/>
    <property type="molecule type" value="Genomic_DNA"/>
</dbReference>
<evidence type="ECO:0000256" key="5">
    <source>
        <dbReference type="ARBA" id="ARBA00022723"/>
    </source>
</evidence>
<name>A0A1Q5T2S1_9EURO</name>
<evidence type="ECO:0000256" key="6">
    <source>
        <dbReference type="ARBA" id="ARBA00022759"/>
    </source>
</evidence>
<dbReference type="PROSITE" id="PS50879">
    <property type="entry name" value="RNASE_H_1"/>
    <property type="match status" value="1"/>
</dbReference>
<feature type="domain" description="RNase H type-1" evidence="9">
    <location>
        <begin position="141"/>
        <end position="274"/>
    </location>
</feature>
<evidence type="ECO:0000313" key="10">
    <source>
        <dbReference type="EMBL" id="OKO94445.1"/>
    </source>
</evidence>
<proteinExistence type="inferred from homology"/>
<evidence type="ECO:0000256" key="3">
    <source>
        <dbReference type="ARBA" id="ARBA00012180"/>
    </source>
</evidence>
<comment type="caution">
    <text evidence="10">The sequence shown here is derived from an EMBL/GenBank/DDBJ whole genome shotgun (WGS) entry which is preliminary data.</text>
</comment>
<dbReference type="AlphaFoldDB" id="A0A1Q5T2S1"/>
<feature type="region of interest" description="Disordered" evidence="8">
    <location>
        <begin position="1"/>
        <end position="31"/>
    </location>
</feature>
<dbReference type="InterPro" id="IPR050092">
    <property type="entry name" value="RNase_H"/>
</dbReference>
<evidence type="ECO:0000256" key="7">
    <source>
        <dbReference type="ARBA" id="ARBA00022801"/>
    </source>
</evidence>
<evidence type="ECO:0000313" key="11">
    <source>
        <dbReference type="Proteomes" id="UP000186955"/>
    </source>
</evidence>
<keyword evidence="7" id="KW-0378">Hydrolase</keyword>
<comment type="catalytic activity">
    <reaction evidence="1">
        <text>Endonucleolytic cleavage to 5'-phosphomonoester.</text>
        <dbReference type="EC" id="3.1.26.4"/>
    </reaction>
</comment>
<dbReference type="GO" id="GO:0004523">
    <property type="term" value="F:RNA-DNA hybrid ribonuclease activity"/>
    <property type="evidence" value="ECO:0007669"/>
    <property type="project" value="UniProtKB-EC"/>
</dbReference>
<dbReference type="InterPro" id="IPR002156">
    <property type="entry name" value="RNaseH_domain"/>
</dbReference>
<dbReference type="EC" id="3.1.26.4" evidence="3"/>
<dbReference type="SUPFAM" id="SSF53098">
    <property type="entry name" value="Ribonuclease H-like"/>
    <property type="match status" value="1"/>
</dbReference>
<protein>
    <recommendedName>
        <fullName evidence="3">ribonuclease H</fullName>
        <ecNumber evidence="3">3.1.26.4</ecNumber>
    </recommendedName>
</protein>
<dbReference type="GO" id="GO:0043137">
    <property type="term" value="P:DNA replication, removal of RNA primer"/>
    <property type="evidence" value="ECO:0007669"/>
    <property type="project" value="TreeGrafter"/>
</dbReference>
<accession>A0A1Q5T2S1</accession>
<dbReference type="PANTHER" id="PTHR10642:SF26">
    <property type="entry name" value="RIBONUCLEASE H1"/>
    <property type="match status" value="1"/>
</dbReference>